<proteinExistence type="predicted"/>
<reference evidence="1" key="2">
    <citation type="journal article" date="2015" name="Fish Shellfish Immunol.">
        <title>Early steps in the European eel (Anguilla anguilla)-Vibrio vulnificus interaction in the gills: Role of the RtxA13 toxin.</title>
        <authorList>
            <person name="Callol A."/>
            <person name="Pajuelo D."/>
            <person name="Ebbesson L."/>
            <person name="Teles M."/>
            <person name="MacKenzie S."/>
            <person name="Amaro C."/>
        </authorList>
    </citation>
    <scope>NUCLEOTIDE SEQUENCE</scope>
</reference>
<dbReference type="AlphaFoldDB" id="A0A0E9PDH4"/>
<name>A0A0E9PDH4_ANGAN</name>
<reference evidence="1" key="1">
    <citation type="submission" date="2014-11" db="EMBL/GenBank/DDBJ databases">
        <authorList>
            <person name="Amaro Gonzalez C."/>
        </authorList>
    </citation>
    <scope>NUCLEOTIDE SEQUENCE</scope>
</reference>
<evidence type="ECO:0000313" key="1">
    <source>
        <dbReference type="EMBL" id="JAH02115.1"/>
    </source>
</evidence>
<sequence length="25" mass="3071">MKGEYYHCWRPKGRRMWGRGLCVIS</sequence>
<protein>
    <submittedName>
        <fullName evidence="1">Uncharacterized protein</fullName>
    </submittedName>
</protein>
<accession>A0A0E9PDH4</accession>
<dbReference type="EMBL" id="GBXM01106462">
    <property type="protein sequence ID" value="JAH02115.1"/>
    <property type="molecule type" value="Transcribed_RNA"/>
</dbReference>
<organism evidence="1">
    <name type="scientific">Anguilla anguilla</name>
    <name type="common">European freshwater eel</name>
    <name type="synonym">Muraena anguilla</name>
    <dbReference type="NCBI Taxonomy" id="7936"/>
    <lineage>
        <taxon>Eukaryota</taxon>
        <taxon>Metazoa</taxon>
        <taxon>Chordata</taxon>
        <taxon>Craniata</taxon>
        <taxon>Vertebrata</taxon>
        <taxon>Euteleostomi</taxon>
        <taxon>Actinopterygii</taxon>
        <taxon>Neopterygii</taxon>
        <taxon>Teleostei</taxon>
        <taxon>Anguilliformes</taxon>
        <taxon>Anguillidae</taxon>
        <taxon>Anguilla</taxon>
    </lineage>
</organism>